<evidence type="ECO:0000256" key="6">
    <source>
        <dbReference type="ARBA" id="ARBA00023163"/>
    </source>
</evidence>
<evidence type="ECO:0000256" key="9">
    <source>
        <dbReference type="SAM" id="MobiDB-lite"/>
    </source>
</evidence>
<evidence type="ECO:0000256" key="2">
    <source>
        <dbReference type="ARBA" id="ARBA00004496"/>
    </source>
</evidence>
<dbReference type="GO" id="GO:0034250">
    <property type="term" value="P:positive regulation of amide metabolic process"/>
    <property type="evidence" value="ECO:0007669"/>
    <property type="project" value="UniProtKB-ARBA"/>
</dbReference>
<dbReference type="InterPro" id="IPR037525">
    <property type="entry name" value="Velvet_dom"/>
</dbReference>
<dbReference type="GO" id="GO:0043455">
    <property type="term" value="P:regulation of secondary metabolic process"/>
    <property type="evidence" value="ECO:0007669"/>
    <property type="project" value="UniProtKB-ARBA"/>
</dbReference>
<dbReference type="GO" id="GO:0005737">
    <property type="term" value="C:cytoplasm"/>
    <property type="evidence" value="ECO:0007669"/>
    <property type="project" value="UniProtKB-SubCell"/>
</dbReference>
<feature type="compositionally biased region" description="Basic and acidic residues" evidence="9">
    <location>
        <begin position="409"/>
        <end position="430"/>
    </location>
</feature>
<protein>
    <submittedName>
        <fullName evidence="11">Sexual development activator</fullName>
    </submittedName>
</protein>
<feature type="compositionally biased region" description="Basic and acidic residues" evidence="9">
    <location>
        <begin position="504"/>
        <end position="521"/>
    </location>
</feature>
<dbReference type="Pfam" id="PF11754">
    <property type="entry name" value="Velvet"/>
    <property type="match status" value="2"/>
</dbReference>
<evidence type="ECO:0000256" key="1">
    <source>
        <dbReference type="ARBA" id="ARBA00004123"/>
    </source>
</evidence>
<keyword evidence="5" id="KW-0805">Transcription regulation</keyword>
<dbReference type="FunFam" id="2.60.40.3960:FF:000001">
    <property type="entry name" value="Sexual development activator VeA"/>
    <property type="match status" value="1"/>
</dbReference>
<proteinExistence type="inferred from homology"/>
<evidence type="ECO:0000256" key="8">
    <source>
        <dbReference type="ARBA" id="ARBA00038005"/>
    </source>
</evidence>
<dbReference type="AlphaFoldDB" id="A0A8H6KI93"/>
<evidence type="ECO:0000256" key="4">
    <source>
        <dbReference type="ARBA" id="ARBA00022969"/>
    </source>
</evidence>
<dbReference type="InterPro" id="IPR021740">
    <property type="entry name" value="Velvet"/>
</dbReference>
<accession>A0A8H6KI93</accession>
<dbReference type="Proteomes" id="UP000654918">
    <property type="component" value="Unassembled WGS sequence"/>
</dbReference>
<dbReference type="PANTHER" id="PTHR33572:SF14">
    <property type="entry name" value="DEVELOPMENTAL AND SECONDARY METABOLISM REGULATOR VEA"/>
    <property type="match status" value="1"/>
</dbReference>
<feature type="domain" description="Velvet" evidence="10">
    <location>
        <begin position="30"/>
        <end position="225"/>
    </location>
</feature>
<organism evidence="11 12">
    <name type="scientific">Colletotrichum plurivorum</name>
    <dbReference type="NCBI Taxonomy" id="2175906"/>
    <lineage>
        <taxon>Eukaryota</taxon>
        <taxon>Fungi</taxon>
        <taxon>Dikarya</taxon>
        <taxon>Ascomycota</taxon>
        <taxon>Pezizomycotina</taxon>
        <taxon>Sordariomycetes</taxon>
        <taxon>Hypocreomycetidae</taxon>
        <taxon>Glomerellales</taxon>
        <taxon>Glomerellaceae</taxon>
        <taxon>Colletotrichum</taxon>
        <taxon>Colletotrichum orchidearum species complex</taxon>
    </lineage>
</organism>
<name>A0A8H6KI93_9PEZI</name>
<evidence type="ECO:0000256" key="3">
    <source>
        <dbReference type="ARBA" id="ARBA00022490"/>
    </source>
</evidence>
<comment type="caution">
    <text evidence="11">The sequence shown here is derived from an EMBL/GenBank/DDBJ whole genome shotgun (WGS) entry which is preliminary data.</text>
</comment>
<keyword evidence="3" id="KW-0963">Cytoplasm</keyword>
<keyword evidence="12" id="KW-1185">Reference proteome</keyword>
<feature type="region of interest" description="Disordered" evidence="9">
    <location>
        <begin position="226"/>
        <end position="442"/>
    </location>
</feature>
<dbReference type="EMBL" id="WIGO01000073">
    <property type="protein sequence ID" value="KAF6832092.1"/>
    <property type="molecule type" value="Genomic_DNA"/>
</dbReference>
<feature type="compositionally biased region" description="Pro residues" evidence="9">
    <location>
        <begin position="301"/>
        <end position="319"/>
    </location>
</feature>
<dbReference type="PANTHER" id="PTHR33572">
    <property type="entry name" value="SPORE DEVELOPMENT REGULATOR VOSA"/>
    <property type="match status" value="1"/>
</dbReference>
<evidence type="ECO:0000259" key="10">
    <source>
        <dbReference type="PROSITE" id="PS51821"/>
    </source>
</evidence>
<feature type="compositionally biased region" description="Polar residues" evidence="9">
    <location>
        <begin position="370"/>
        <end position="381"/>
    </location>
</feature>
<evidence type="ECO:0000256" key="7">
    <source>
        <dbReference type="ARBA" id="ARBA00023242"/>
    </source>
</evidence>
<dbReference type="PROSITE" id="PS51821">
    <property type="entry name" value="VELVET"/>
    <property type="match status" value="1"/>
</dbReference>
<dbReference type="GO" id="GO:0051176">
    <property type="term" value="P:positive regulation of sulfur metabolic process"/>
    <property type="evidence" value="ECO:0007669"/>
    <property type="project" value="UniProtKB-ARBA"/>
</dbReference>
<keyword evidence="6" id="KW-0804">Transcription</keyword>
<feature type="compositionally biased region" description="Low complexity" evidence="9">
    <location>
        <begin position="351"/>
        <end position="369"/>
    </location>
</feature>
<keyword evidence="4" id="KW-0749">Sporulation</keyword>
<comment type="subcellular location">
    <subcellularLocation>
        <location evidence="2">Cytoplasm</location>
    </subcellularLocation>
    <subcellularLocation>
        <location evidence="1">Nucleus</location>
    </subcellularLocation>
</comment>
<sequence>MAAFHPAVPPHNIEDVSETTTLLDRPTRGGHQFFYDLTVLQQPERARACGSGSKSAADRRPVDPPPVVQLKVGKGASREDKKDVTMAYNSNFFLYAELSPARPLAHGRVQSASATQPPVLTGMPVSGMAYLDRPTEAGYFLFPDLSVRHEGRYVLAFHLYEEIKNPEDRDINSDPVQDQFPCFHWRMAVKSQPFSVYSAKKFPGLTESTNLSKTISEQGCRVRIRRDVRMRRREGGGKPNGNDYESNADANEYRNSRRTQTPEIRSNADQIRARSASNSSEHRAAFPPAPERRPSVAESFQPPPPPPPPMSSYGAPPPSNSYLRFGADPSSAPYPPHHQPQAVAQPPPISPTTSYHSSQPSPYTQPPSHGYSSRPSSQYAASNPPPTPHDAYDRRSSAMTVPASPSHYVSRDVEYTRRETDPHAHARRDSLQAYHRPPPLAPLADLHRQSAVQLPPIQTMTGTVGPSHMPSRSGDYIEPGPAQPPAIPETARAGTKRGYGDTFVENHRSLYDGQRPQDSHHQYQPRFPGDLSYKRADGTVGSKLPNNFHQ</sequence>
<dbReference type="GO" id="GO:0005634">
    <property type="term" value="C:nucleus"/>
    <property type="evidence" value="ECO:0007669"/>
    <property type="project" value="UniProtKB-SubCell"/>
</dbReference>
<feature type="region of interest" description="Disordered" evidence="9">
    <location>
        <begin position="458"/>
        <end position="550"/>
    </location>
</feature>
<dbReference type="GO" id="GO:0030435">
    <property type="term" value="P:sporulation resulting in formation of a cellular spore"/>
    <property type="evidence" value="ECO:0007669"/>
    <property type="project" value="UniProtKB-KW"/>
</dbReference>
<dbReference type="InterPro" id="IPR038491">
    <property type="entry name" value="Velvet_dom_sf"/>
</dbReference>
<evidence type="ECO:0000313" key="11">
    <source>
        <dbReference type="EMBL" id="KAF6832092.1"/>
    </source>
</evidence>
<dbReference type="Gene3D" id="2.60.40.3960">
    <property type="entry name" value="Velvet domain"/>
    <property type="match status" value="1"/>
</dbReference>
<gene>
    <name evidence="11" type="ORF">CPLU01_06338</name>
</gene>
<evidence type="ECO:0000313" key="12">
    <source>
        <dbReference type="Proteomes" id="UP000654918"/>
    </source>
</evidence>
<evidence type="ECO:0000256" key="5">
    <source>
        <dbReference type="ARBA" id="ARBA00023015"/>
    </source>
</evidence>
<keyword evidence="7" id="KW-0539">Nucleus</keyword>
<feature type="region of interest" description="Disordered" evidence="9">
    <location>
        <begin position="46"/>
        <end position="65"/>
    </location>
</feature>
<comment type="similarity">
    <text evidence="8">Belongs to the velvet family. VeA subfamily.</text>
</comment>
<reference evidence="11" key="1">
    <citation type="journal article" date="2020" name="Phytopathology">
        <title>Genome Sequence Resources of Colletotrichum truncatum, C. plurivorum, C. musicola, and C. sojae: Four Species Pathogenic to Soybean (Glycine max).</title>
        <authorList>
            <person name="Rogerio F."/>
            <person name="Boufleur T.R."/>
            <person name="Ciampi-Guillardi M."/>
            <person name="Sukno S.A."/>
            <person name="Thon M.R."/>
            <person name="Massola Junior N.S."/>
            <person name="Baroncelli R."/>
        </authorList>
    </citation>
    <scope>NUCLEOTIDE SEQUENCE</scope>
    <source>
        <strain evidence="11">LFN00145</strain>
    </source>
</reference>
<feature type="compositionally biased region" description="Polar residues" evidence="9">
    <location>
        <begin position="258"/>
        <end position="279"/>
    </location>
</feature>
<feature type="compositionally biased region" description="Basic and acidic residues" evidence="9">
    <location>
        <begin position="280"/>
        <end position="295"/>
    </location>
</feature>